<organism evidence="14 15">
    <name type="scientific">Aeribacillus alveayuensis</name>
    <dbReference type="NCBI Taxonomy" id="279215"/>
    <lineage>
        <taxon>Bacteria</taxon>
        <taxon>Bacillati</taxon>
        <taxon>Bacillota</taxon>
        <taxon>Bacilli</taxon>
        <taxon>Bacillales</taxon>
        <taxon>Bacillaceae</taxon>
        <taxon>Aeribacillus</taxon>
    </lineage>
</organism>
<reference evidence="14 15" key="1">
    <citation type="submission" date="2023-07" db="EMBL/GenBank/DDBJ databases">
        <title>Genomic Encyclopedia of Type Strains, Phase IV (KMG-IV): sequencing the most valuable type-strain genomes for metagenomic binning, comparative biology and taxonomic classification.</title>
        <authorList>
            <person name="Goeker M."/>
        </authorList>
    </citation>
    <scope>NUCLEOTIDE SEQUENCE [LARGE SCALE GENOMIC DNA]</scope>
    <source>
        <strain evidence="14 15">DSM 19092</strain>
    </source>
</reference>
<evidence type="ECO:0000313" key="15">
    <source>
        <dbReference type="Proteomes" id="UP001225646"/>
    </source>
</evidence>
<feature type="transmembrane region" description="Helical" evidence="11">
    <location>
        <begin position="94"/>
        <end position="119"/>
    </location>
</feature>
<evidence type="ECO:0000256" key="4">
    <source>
        <dbReference type="ARBA" id="ARBA00022475"/>
    </source>
</evidence>
<feature type="transmembrane region" description="Helical" evidence="11">
    <location>
        <begin position="209"/>
        <end position="226"/>
    </location>
</feature>
<dbReference type="InterPro" id="IPR001905">
    <property type="entry name" value="Ammonium_transpt"/>
</dbReference>
<feature type="transmembrane region" description="Helical" evidence="11">
    <location>
        <begin position="358"/>
        <end position="380"/>
    </location>
</feature>
<keyword evidence="10" id="KW-0807">Transducer</keyword>
<keyword evidence="6 11" id="KW-1133">Transmembrane helix</keyword>
<dbReference type="InterPro" id="IPR024041">
    <property type="entry name" value="NH4_transpt_AmtB-like_dom"/>
</dbReference>
<dbReference type="Pfam" id="PF00015">
    <property type="entry name" value="MCPsignal"/>
    <property type="match status" value="1"/>
</dbReference>
<comment type="similarity">
    <text evidence="2 11">Belongs to the ammonia transporter channel (TC 1.A.11.2) family.</text>
</comment>
<dbReference type="Pfam" id="PF00909">
    <property type="entry name" value="Ammonium_transp"/>
    <property type="match status" value="1"/>
</dbReference>
<evidence type="ECO:0000256" key="11">
    <source>
        <dbReference type="RuleBase" id="RU362002"/>
    </source>
</evidence>
<evidence type="ECO:0000256" key="7">
    <source>
        <dbReference type="ARBA" id="ARBA00023136"/>
    </source>
</evidence>
<name>A0ABT9VMY2_9BACI</name>
<feature type="transmembrane region" description="Helical" evidence="11">
    <location>
        <begin position="126"/>
        <end position="147"/>
    </location>
</feature>
<keyword evidence="15" id="KW-1185">Reference proteome</keyword>
<dbReference type="PROSITE" id="PS50111">
    <property type="entry name" value="CHEMOTAXIS_TRANSDUC_2"/>
    <property type="match status" value="1"/>
</dbReference>
<protein>
    <recommendedName>
        <fullName evidence="11">Ammonium transporter</fullName>
    </recommendedName>
</protein>
<dbReference type="SUPFAM" id="SSF58104">
    <property type="entry name" value="Methyl-accepting chemotaxis protein (MCP) signaling domain"/>
    <property type="match status" value="1"/>
</dbReference>
<dbReference type="CDD" id="cd06225">
    <property type="entry name" value="HAMP"/>
    <property type="match status" value="1"/>
</dbReference>
<feature type="transmembrane region" description="Helical" evidence="11">
    <location>
        <begin position="12"/>
        <end position="30"/>
    </location>
</feature>
<dbReference type="PANTHER" id="PTHR11730:SF6">
    <property type="entry name" value="AMMONIUM TRANSPORTER"/>
    <property type="match status" value="1"/>
</dbReference>
<dbReference type="NCBIfam" id="TIGR00836">
    <property type="entry name" value="amt"/>
    <property type="match status" value="1"/>
</dbReference>
<keyword evidence="7 11" id="KW-0472">Membrane</keyword>
<evidence type="ECO:0000256" key="3">
    <source>
        <dbReference type="ARBA" id="ARBA00022448"/>
    </source>
</evidence>
<evidence type="ECO:0000256" key="5">
    <source>
        <dbReference type="ARBA" id="ARBA00022692"/>
    </source>
</evidence>
<evidence type="ECO:0000259" key="13">
    <source>
        <dbReference type="PROSITE" id="PS50885"/>
    </source>
</evidence>
<dbReference type="PROSITE" id="PS50885">
    <property type="entry name" value="HAMP"/>
    <property type="match status" value="1"/>
</dbReference>
<comment type="caution">
    <text evidence="14">The sequence shown here is derived from an EMBL/GenBank/DDBJ whole genome shotgun (WGS) entry which is preliminary data.</text>
</comment>
<dbReference type="SMART" id="SM00283">
    <property type="entry name" value="MA"/>
    <property type="match status" value="1"/>
</dbReference>
<evidence type="ECO:0000256" key="6">
    <source>
        <dbReference type="ARBA" id="ARBA00022989"/>
    </source>
</evidence>
<feature type="transmembrane region" description="Helical" evidence="11">
    <location>
        <begin position="322"/>
        <end position="343"/>
    </location>
</feature>
<comment type="similarity">
    <text evidence="9">Belongs to the methyl-accepting chemotaxis (MCP) protein family.</text>
</comment>
<feature type="transmembrane region" description="Helical" evidence="11">
    <location>
        <begin position="51"/>
        <end position="70"/>
    </location>
</feature>
<dbReference type="Gene3D" id="1.10.3430.10">
    <property type="entry name" value="Ammonium transporter AmtB like domains"/>
    <property type="match status" value="1"/>
</dbReference>
<keyword evidence="3 11" id="KW-0813">Transport</keyword>
<dbReference type="InterPro" id="IPR004089">
    <property type="entry name" value="MCPsignal_dom"/>
</dbReference>
<evidence type="ECO:0000256" key="1">
    <source>
        <dbReference type="ARBA" id="ARBA00004141"/>
    </source>
</evidence>
<dbReference type="SUPFAM" id="SSF111352">
    <property type="entry name" value="Ammonium transporter"/>
    <property type="match status" value="1"/>
</dbReference>
<dbReference type="InterPro" id="IPR029020">
    <property type="entry name" value="Ammonium/urea_transptr"/>
</dbReference>
<feature type="domain" description="HAMP" evidence="13">
    <location>
        <begin position="418"/>
        <end position="459"/>
    </location>
</feature>
<keyword evidence="5 11" id="KW-0812">Transmembrane</keyword>
<gene>
    <name evidence="14" type="ORF">J2S06_001410</name>
</gene>
<evidence type="ECO:0000313" key="14">
    <source>
        <dbReference type="EMBL" id="MDQ0162333.1"/>
    </source>
</evidence>
<dbReference type="Gene3D" id="1.10.287.950">
    <property type="entry name" value="Methyl-accepting chemotaxis protein"/>
    <property type="match status" value="1"/>
</dbReference>
<dbReference type="Proteomes" id="UP001225646">
    <property type="component" value="Unassembled WGS sequence"/>
</dbReference>
<feature type="transmembrane region" description="Helical" evidence="11">
    <location>
        <begin position="292"/>
        <end position="310"/>
    </location>
</feature>
<dbReference type="EMBL" id="JAUSTR010000004">
    <property type="protein sequence ID" value="MDQ0162333.1"/>
    <property type="molecule type" value="Genomic_DNA"/>
</dbReference>
<feature type="transmembrane region" description="Helical" evidence="11">
    <location>
        <begin position="167"/>
        <end position="188"/>
    </location>
</feature>
<evidence type="ECO:0000256" key="2">
    <source>
        <dbReference type="ARBA" id="ARBA00005887"/>
    </source>
</evidence>
<dbReference type="InterPro" id="IPR003660">
    <property type="entry name" value="HAMP_dom"/>
</dbReference>
<evidence type="ECO:0000256" key="9">
    <source>
        <dbReference type="ARBA" id="ARBA00029447"/>
    </source>
</evidence>
<feature type="transmembrane region" description="Helical" evidence="11">
    <location>
        <begin position="238"/>
        <end position="261"/>
    </location>
</feature>
<evidence type="ECO:0000259" key="12">
    <source>
        <dbReference type="PROSITE" id="PS50111"/>
    </source>
</evidence>
<evidence type="ECO:0000256" key="8">
    <source>
        <dbReference type="ARBA" id="ARBA00023177"/>
    </source>
</evidence>
<proteinExistence type="inferred from homology"/>
<evidence type="ECO:0000256" key="10">
    <source>
        <dbReference type="PROSITE-ProRule" id="PRU00284"/>
    </source>
</evidence>
<keyword evidence="8 11" id="KW-0924">Ammonia transport</keyword>
<feature type="domain" description="Methyl-accepting transducer" evidence="12">
    <location>
        <begin position="549"/>
        <end position="728"/>
    </location>
</feature>
<accession>A0ABT9VMY2</accession>
<sequence length="776" mass="85117">MGELTNFQLNLNFVWTVMAAALVFLMQAGFTMLESGLVRAKNSINVAMKNLVDILIVSIVFVLVGFPMMFGETMNGLLGTGGYFLQGFMSDANAWTWAFLFFQLAFAGTATTIVSGAIAERTTFSSYLVISFAISLFIYPLFGHWAWGNLYITDQDGWLSKMGFIDFAGSTVVHSLGAWVALAGVITIGPRIGKYNEDGTVNKIHSSSITMATLGVFLLWFGWFGFNAGSTTSGDESIAVIALNTQLAAAAAGIAAMFLSWFLNQKPLVEDILNGVLAGLVTITAGCNTVSPLSAMIMGFIGGVIVVVSMRFIDQKLKLDDAVGAISVHGVCGAWGTIAVALFAKEEMLDAGGRLKQLGVQALGVGTAFAWAFLIGLLIFKIMKMSMRVRVTPQEEIEGLNVSEHGATIAMVDTISSMKEIAASRGDLTRVLPVYIGDDTAQLNSAFNEMVSSLNQLMVAVKEDVKTVRNSSAQMLEHVHSIESHMHLQLENTYSTNVSIQNIRDGIDVDNQYNQRVLKTIGESVDSFHIHTQEMDSIKQLSQHVSDWIKQVQGEMNETMHSMDAIKSHIHNLNIFTDEVGDAINLIESVSKQINLLSLNAQIEATRAGESGKGFAVVANEINKLSEQTKSSVKKIRDSIETNLFGLKQGVIQIDQVYVSMDKVFHTMTNEMENIRQILEKIDNVHKETQQFLTTFERIYENSSELEASRQEKMAQLEEISAMSESIAEASKKTFHDLQHITQKTRTLSIITKELEEKVGQFKTSAKHAQSVPVHS</sequence>
<keyword evidence="4" id="KW-1003">Cell membrane</keyword>
<comment type="subcellular location">
    <subcellularLocation>
        <location evidence="11">Cell membrane</location>
        <topology evidence="11">Multi-pass membrane protein</topology>
    </subcellularLocation>
    <subcellularLocation>
        <location evidence="1">Membrane</location>
        <topology evidence="1">Multi-pass membrane protein</topology>
    </subcellularLocation>
</comment>
<dbReference type="PANTHER" id="PTHR11730">
    <property type="entry name" value="AMMONIUM TRANSPORTER"/>
    <property type="match status" value="1"/>
</dbReference>